<name>C9Y5K9_CROTZ</name>
<dbReference type="Proteomes" id="UP000002069">
    <property type="component" value="Plasmid pCTU1"/>
</dbReference>
<accession>C9Y5K9</accession>
<evidence type="ECO:0000313" key="2">
    <source>
        <dbReference type="Proteomes" id="UP000002069"/>
    </source>
</evidence>
<keyword evidence="1" id="KW-0614">Plasmid</keyword>
<dbReference type="HOGENOM" id="CLU_2994251_0_0_6"/>
<evidence type="ECO:0000313" key="1">
    <source>
        <dbReference type="EMBL" id="CBA34654.1"/>
    </source>
</evidence>
<protein>
    <submittedName>
        <fullName evidence="1">Uncharacterized protein</fullName>
    </submittedName>
</protein>
<reference evidence="1 2" key="1">
    <citation type="journal article" date="2010" name="J. Bacteriol.">
        <title>Complete Genome Sequence of Cronobacter turicensis LMG 23827, a foodborne pathogen causing deaths in neonates.</title>
        <authorList>
            <person name="Stephan R."/>
            <person name="Lehner A."/>
            <person name="Tischler P."/>
            <person name="Rattei T."/>
        </authorList>
    </citation>
    <scope>NUCLEOTIDE SEQUENCE [LARGE SCALE GENOMIC DNA]</scope>
    <source>
        <strain evidence="2">DSM 18703 / CCUG 55852 / LMG 23827 / z3032</strain>
        <plasmid evidence="1 2">pCTU1</plasmid>
    </source>
</reference>
<reference evidence="2" key="2">
    <citation type="journal article" date="2011" name="J. Bacteriol.">
        <title>Complete genome sequence of Cronobacter turicensis LMG 23827, a food-borne pathogen causing deaths in neonates.</title>
        <authorList>
            <person name="Stephan R."/>
            <person name="Lehner A."/>
            <person name="Tischler P."/>
            <person name="Rattei T."/>
        </authorList>
    </citation>
    <scope>NUCLEOTIDE SEQUENCE [LARGE SCALE GENOMIC DNA]</scope>
    <source>
        <strain evidence="2">DSM 18703 / CCUG 55852 / LMG 23827 / z3032</strain>
    </source>
</reference>
<proteinExistence type="predicted"/>
<dbReference type="AlphaFoldDB" id="C9Y5K9"/>
<gene>
    <name evidence="1" type="ordered locus">Ctu_1p01170</name>
</gene>
<geneLocation type="plasmid" evidence="1 2">
    <name>pCTU1</name>
</geneLocation>
<dbReference type="KEGG" id="ctu:Ctu_1p01170"/>
<organism evidence="1 2">
    <name type="scientific">Cronobacter turicensis (strain DSM 18703 / CCUG 55852 / LMG 23827 / z3032)</name>
    <dbReference type="NCBI Taxonomy" id="693216"/>
    <lineage>
        <taxon>Bacteria</taxon>
        <taxon>Pseudomonadati</taxon>
        <taxon>Pseudomonadota</taxon>
        <taxon>Gammaproteobacteria</taxon>
        <taxon>Enterobacterales</taxon>
        <taxon>Enterobacteriaceae</taxon>
        <taxon>Cronobacter</taxon>
    </lineage>
</organism>
<dbReference type="EMBL" id="FN543094">
    <property type="protein sequence ID" value="CBA34654.1"/>
    <property type="molecule type" value="Genomic_DNA"/>
</dbReference>
<keyword evidence="2" id="KW-1185">Reference proteome</keyword>
<sequence>MYKKFDLCISDFSDDISPGDYWYDCAIIEASEILNHFNKSDWGSLFDNLSDKIFFGK</sequence>